<organism evidence="1 2">
    <name type="scientific">Gossypium stocksii</name>
    <dbReference type="NCBI Taxonomy" id="47602"/>
    <lineage>
        <taxon>Eukaryota</taxon>
        <taxon>Viridiplantae</taxon>
        <taxon>Streptophyta</taxon>
        <taxon>Embryophyta</taxon>
        <taxon>Tracheophyta</taxon>
        <taxon>Spermatophyta</taxon>
        <taxon>Magnoliopsida</taxon>
        <taxon>eudicotyledons</taxon>
        <taxon>Gunneridae</taxon>
        <taxon>Pentapetalae</taxon>
        <taxon>rosids</taxon>
        <taxon>malvids</taxon>
        <taxon>Malvales</taxon>
        <taxon>Malvaceae</taxon>
        <taxon>Malvoideae</taxon>
        <taxon>Gossypium</taxon>
    </lineage>
</organism>
<comment type="caution">
    <text evidence="1">The sequence shown here is derived from an EMBL/GenBank/DDBJ whole genome shotgun (WGS) entry which is preliminary data.</text>
</comment>
<reference evidence="1 2" key="1">
    <citation type="journal article" date="2021" name="Plant Biotechnol. J.">
        <title>Multi-omics assisted identification of the key and species-specific regulatory components of drought-tolerant mechanisms in Gossypium stocksii.</title>
        <authorList>
            <person name="Yu D."/>
            <person name="Ke L."/>
            <person name="Zhang D."/>
            <person name="Wu Y."/>
            <person name="Sun Y."/>
            <person name="Mei J."/>
            <person name="Sun J."/>
            <person name="Sun Y."/>
        </authorList>
    </citation>
    <scope>NUCLEOTIDE SEQUENCE [LARGE SCALE GENOMIC DNA]</scope>
    <source>
        <strain evidence="2">cv. E1</strain>
        <tissue evidence="1">Leaf</tissue>
    </source>
</reference>
<gene>
    <name evidence="1" type="ORF">J1N35_010422</name>
</gene>
<sequence>MWHICCCYMKERGTQSNYKSKWPCMEPLGYPNPTFYYLLEAELIVDVKPTREYILKLAILQPHNQKFDLWRLLLLDEVSDWRNKEKKAKREREREKENEDFLFQVSDFQGFDGDLSLIPSVRRKLSMRSIYKKIRLDPTIKIEG</sequence>
<accession>A0A9D3W0D4</accession>
<dbReference type="Proteomes" id="UP000828251">
    <property type="component" value="Unassembled WGS sequence"/>
</dbReference>
<evidence type="ECO:0000313" key="1">
    <source>
        <dbReference type="EMBL" id="KAH1106654.1"/>
    </source>
</evidence>
<dbReference type="EMBL" id="JAIQCV010000004">
    <property type="protein sequence ID" value="KAH1106654.1"/>
    <property type="molecule type" value="Genomic_DNA"/>
</dbReference>
<evidence type="ECO:0000313" key="2">
    <source>
        <dbReference type="Proteomes" id="UP000828251"/>
    </source>
</evidence>
<keyword evidence="2" id="KW-1185">Reference proteome</keyword>
<name>A0A9D3W0D4_9ROSI</name>
<protein>
    <submittedName>
        <fullName evidence="1">Uncharacterized protein</fullName>
    </submittedName>
</protein>
<proteinExistence type="predicted"/>
<dbReference type="AlphaFoldDB" id="A0A9D3W0D4"/>